<proteinExistence type="predicted"/>
<dbReference type="InterPro" id="IPR004398">
    <property type="entry name" value="RNA_MeTrfase_RsmD"/>
</dbReference>
<evidence type="ECO:0000256" key="3">
    <source>
        <dbReference type="SAM" id="MobiDB-lite"/>
    </source>
</evidence>
<dbReference type="Gene3D" id="3.40.50.150">
    <property type="entry name" value="Vaccinia Virus protein VP39"/>
    <property type="match status" value="1"/>
</dbReference>
<dbReference type="CDD" id="cd02440">
    <property type="entry name" value="AdoMet_MTases"/>
    <property type="match status" value="1"/>
</dbReference>
<feature type="region of interest" description="Disordered" evidence="3">
    <location>
        <begin position="1"/>
        <end position="26"/>
    </location>
</feature>
<dbReference type="SUPFAM" id="SSF53335">
    <property type="entry name" value="S-adenosyl-L-methionine-dependent methyltransferases"/>
    <property type="match status" value="1"/>
</dbReference>
<organism evidence="4">
    <name type="scientific">freshwater metagenome</name>
    <dbReference type="NCBI Taxonomy" id="449393"/>
    <lineage>
        <taxon>unclassified sequences</taxon>
        <taxon>metagenomes</taxon>
        <taxon>ecological metagenomes</taxon>
    </lineage>
</organism>
<gene>
    <name evidence="4" type="ORF">UFOPK1650_00078</name>
</gene>
<dbReference type="AlphaFoldDB" id="A0A6J6D8T1"/>
<accession>A0A6J6D8T1</accession>
<evidence type="ECO:0000256" key="1">
    <source>
        <dbReference type="ARBA" id="ARBA00022603"/>
    </source>
</evidence>
<sequence length="190" mass="20779">MRIIAGSAKGRRLLSPEGTSARPTSDRAREALFSSLESEYGDLRGIRFLDLFSGSGAVSAEAISRGARACVAVESDRAALAIARSNIEMAQSLSDVEEVTIVDSDVESFSSRFSNPYDVIFMDPPYAFPDQDLQLLLKQLMKSGAIVKESLIVIERASRTDTFPWPDEMRQVKVRKYGNAAIFYGELGSG</sequence>
<evidence type="ECO:0000313" key="4">
    <source>
        <dbReference type="EMBL" id="CAB4559714.1"/>
    </source>
</evidence>
<dbReference type="PANTHER" id="PTHR43542">
    <property type="entry name" value="METHYLTRANSFERASE"/>
    <property type="match status" value="1"/>
</dbReference>
<dbReference type="NCBIfam" id="TIGR00095">
    <property type="entry name" value="16S rRNA (guanine(966)-N(2))-methyltransferase RsmD"/>
    <property type="match status" value="1"/>
</dbReference>
<dbReference type="GO" id="GO:0003676">
    <property type="term" value="F:nucleic acid binding"/>
    <property type="evidence" value="ECO:0007669"/>
    <property type="project" value="InterPro"/>
</dbReference>
<keyword evidence="1" id="KW-0489">Methyltransferase</keyword>
<dbReference type="PANTHER" id="PTHR43542:SF1">
    <property type="entry name" value="METHYLTRANSFERASE"/>
    <property type="match status" value="1"/>
</dbReference>
<dbReference type="PIRSF" id="PIRSF004553">
    <property type="entry name" value="CHP00095"/>
    <property type="match status" value="1"/>
</dbReference>
<dbReference type="EMBL" id="CAEZTJ010000004">
    <property type="protein sequence ID" value="CAB4559714.1"/>
    <property type="molecule type" value="Genomic_DNA"/>
</dbReference>
<dbReference type="GO" id="GO:0031167">
    <property type="term" value="P:rRNA methylation"/>
    <property type="evidence" value="ECO:0007669"/>
    <property type="project" value="InterPro"/>
</dbReference>
<evidence type="ECO:0000256" key="2">
    <source>
        <dbReference type="ARBA" id="ARBA00022679"/>
    </source>
</evidence>
<dbReference type="GO" id="GO:0008168">
    <property type="term" value="F:methyltransferase activity"/>
    <property type="evidence" value="ECO:0007669"/>
    <property type="project" value="UniProtKB-KW"/>
</dbReference>
<protein>
    <submittedName>
        <fullName evidence="4">Unannotated protein</fullName>
    </submittedName>
</protein>
<dbReference type="InterPro" id="IPR002052">
    <property type="entry name" value="DNA_methylase_N6_adenine_CS"/>
</dbReference>
<dbReference type="Pfam" id="PF03602">
    <property type="entry name" value="Cons_hypoth95"/>
    <property type="match status" value="1"/>
</dbReference>
<dbReference type="InterPro" id="IPR029063">
    <property type="entry name" value="SAM-dependent_MTases_sf"/>
</dbReference>
<name>A0A6J6D8T1_9ZZZZ</name>
<dbReference type="PROSITE" id="PS00092">
    <property type="entry name" value="N6_MTASE"/>
    <property type="match status" value="1"/>
</dbReference>
<reference evidence="4" key="1">
    <citation type="submission" date="2020-05" db="EMBL/GenBank/DDBJ databases">
        <authorList>
            <person name="Chiriac C."/>
            <person name="Salcher M."/>
            <person name="Ghai R."/>
            <person name="Kavagutti S V."/>
        </authorList>
    </citation>
    <scope>NUCLEOTIDE SEQUENCE</scope>
</reference>
<keyword evidence="2" id="KW-0808">Transferase</keyword>